<comment type="caution">
    <text evidence="4">The sequence shown here is derived from an EMBL/GenBank/DDBJ whole genome shotgun (WGS) entry which is preliminary data.</text>
</comment>
<keyword evidence="3" id="KW-0804">Transcription</keyword>
<protein>
    <submittedName>
        <fullName evidence="4">MurR/RpiR family transcriptional regulator</fullName>
    </submittedName>
</protein>
<dbReference type="InterPro" id="IPR046348">
    <property type="entry name" value="SIS_dom_sf"/>
</dbReference>
<dbReference type="InterPro" id="IPR009057">
    <property type="entry name" value="Homeodomain-like_sf"/>
</dbReference>
<dbReference type="Gene3D" id="1.10.10.10">
    <property type="entry name" value="Winged helix-like DNA-binding domain superfamily/Winged helix DNA-binding domain"/>
    <property type="match status" value="1"/>
</dbReference>
<dbReference type="AlphaFoldDB" id="A0A0H2Q3X1"/>
<sequence length="265" mass="30060">MILDTIQQNYHSFTPKEQKIATYIMQKKHLKNMNITELANILNTSPATITRFCKKIDCANFAEMKINLVDESTQESIINKDTIFDAIHTYYTTVMDNTNKLVNPQDIEETIEAIIRANKIYIYGVGSSGLTALEFMQRLIRMGFNVSCFTDTHMMLISQTLLTPDDLVIGISSSGQTVEIVNMLASAKKVGAKTISITSFIDSQIVRYSDISLIVYSSKFVNNTSFVNSQFAMMFIVDILTMILLDDKDYNTMMQETIQTILDRK</sequence>
<dbReference type="Pfam" id="PF01380">
    <property type="entry name" value="SIS"/>
    <property type="match status" value="1"/>
</dbReference>
<dbReference type="PANTHER" id="PTHR30514">
    <property type="entry name" value="GLUCOKINASE"/>
    <property type="match status" value="1"/>
</dbReference>
<dbReference type="PROSITE" id="PS51464">
    <property type="entry name" value="SIS"/>
    <property type="match status" value="1"/>
</dbReference>
<dbReference type="RefSeq" id="WP_016250556.1">
    <property type="nucleotide sequence ID" value="NZ_CP010060.1"/>
</dbReference>
<dbReference type="PANTHER" id="PTHR30514:SF21">
    <property type="entry name" value="RPIR-FAMILY TRANSCRIPTIONAL REGULATOR"/>
    <property type="match status" value="1"/>
</dbReference>
<evidence type="ECO:0000256" key="2">
    <source>
        <dbReference type="ARBA" id="ARBA00023125"/>
    </source>
</evidence>
<dbReference type="GeneID" id="60872825"/>
<dbReference type="InterPro" id="IPR000281">
    <property type="entry name" value="HTH_RpiR"/>
</dbReference>
<reference evidence="5" key="1">
    <citation type="submission" date="2017-04" db="EMBL/GenBank/DDBJ databases">
        <title>Function of individual gut microbiota members based on whole genome sequencing of pure cultures obtained from chicken caecum.</title>
        <authorList>
            <person name="Medvecky M."/>
            <person name="Cejkova D."/>
            <person name="Polansky O."/>
            <person name="Karasova D."/>
            <person name="Kubasova T."/>
            <person name="Cizek A."/>
            <person name="Rychlik I."/>
        </authorList>
    </citation>
    <scope>NUCLEOTIDE SEQUENCE [LARGE SCALE GENOMIC DNA]</scope>
    <source>
        <strain evidence="5">An144</strain>
    </source>
</reference>
<accession>A0A0H2Q3X1</accession>
<dbReference type="InterPro" id="IPR036388">
    <property type="entry name" value="WH-like_DNA-bd_sf"/>
</dbReference>
<dbReference type="GO" id="GO:0003677">
    <property type="term" value="F:DNA binding"/>
    <property type="evidence" value="ECO:0007669"/>
    <property type="project" value="UniProtKB-KW"/>
</dbReference>
<organism evidence="4 5">
    <name type="scientific">Enterococcus cecorum</name>
    <dbReference type="NCBI Taxonomy" id="44008"/>
    <lineage>
        <taxon>Bacteria</taxon>
        <taxon>Bacillati</taxon>
        <taxon>Bacillota</taxon>
        <taxon>Bacilli</taxon>
        <taxon>Lactobacillales</taxon>
        <taxon>Enterococcaceae</taxon>
        <taxon>Enterococcus</taxon>
    </lineage>
</organism>
<evidence type="ECO:0000256" key="1">
    <source>
        <dbReference type="ARBA" id="ARBA00023015"/>
    </source>
</evidence>
<dbReference type="SUPFAM" id="SSF53697">
    <property type="entry name" value="SIS domain"/>
    <property type="match status" value="1"/>
</dbReference>
<dbReference type="InterPro" id="IPR047640">
    <property type="entry name" value="RpiR-like"/>
</dbReference>
<dbReference type="CDD" id="cd05013">
    <property type="entry name" value="SIS_RpiR"/>
    <property type="match status" value="1"/>
</dbReference>
<name>A0A0H2Q3X1_9ENTE</name>
<dbReference type="InterPro" id="IPR001347">
    <property type="entry name" value="SIS_dom"/>
</dbReference>
<evidence type="ECO:0000256" key="3">
    <source>
        <dbReference type="ARBA" id="ARBA00023163"/>
    </source>
</evidence>
<dbReference type="InterPro" id="IPR035472">
    <property type="entry name" value="RpiR-like_SIS"/>
</dbReference>
<dbReference type="GO" id="GO:1901135">
    <property type="term" value="P:carbohydrate derivative metabolic process"/>
    <property type="evidence" value="ECO:0007669"/>
    <property type="project" value="InterPro"/>
</dbReference>
<dbReference type="SUPFAM" id="SSF46689">
    <property type="entry name" value="Homeodomain-like"/>
    <property type="match status" value="1"/>
</dbReference>
<dbReference type="EMBL" id="NFLC01000017">
    <property type="protein sequence ID" value="OUQ09726.1"/>
    <property type="molecule type" value="Genomic_DNA"/>
</dbReference>
<proteinExistence type="predicted"/>
<gene>
    <name evidence="4" type="ORF">B5E88_08750</name>
</gene>
<dbReference type="PROSITE" id="PS51071">
    <property type="entry name" value="HTH_RPIR"/>
    <property type="match status" value="1"/>
</dbReference>
<evidence type="ECO:0000313" key="5">
    <source>
        <dbReference type="Proteomes" id="UP000196074"/>
    </source>
</evidence>
<dbReference type="GO" id="GO:0003700">
    <property type="term" value="F:DNA-binding transcription factor activity"/>
    <property type="evidence" value="ECO:0007669"/>
    <property type="project" value="InterPro"/>
</dbReference>
<evidence type="ECO:0000313" key="4">
    <source>
        <dbReference type="EMBL" id="OUQ09726.1"/>
    </source>
</evidence>
<dbReference type="Pfam" id="PF01418">
    <property type="entry name" value="HTH_6"/>
    <property type="match status" value="1"/>
</dbReference>
<dbReference type="Proteomes" id="UP000196074">
    <property type="component" value="Unassembled WGS sequence"/>
</dbReference>
<dbReference type="Gene3D" id="3.40.50.10490">
    <property type="entry name" value="Glucose-6-phosphate isomerase like protein, domain 1"/>
    <property type="match status" value="1"/>
</dbReference>
<keyword evidence="1" id="KW-0805">Transcription regulation</keyword>
<dbReference type="GO" id="GO:0097367">
    <property type="term" value="F:carbohydrate derivative binding"/>
    <property type="evidence" value="ECO:0007669"/>
    <property type="project" value="InterPro"/>
</dbReference>
<keyword evidence="2" id="KW-0238">DNA-binding</keyword>